<comment type="caution">
    <text evidence="1">The sequence shown here is derived from an EMBL/GenBank/DDBJ whole genome shotgun (WGS) entry which is preliminary data.</text>
</comment>
<accession>A0ACC3E0B9</accession>
<proteinExistence type="predicted"/>
<reference evidence="1" key="1">
    <citation type="submission" date="2024-09" db="EMBL/GenBank/DDBJ databases">
        <title>Black Yeasts Isolated from many extreme environments.</title>
        <authorList>
            <person name="Coleine C."/>
            <person name="Stajich J.E."/>
            <person name="Selbmann L."/>
        </authorList>
    </citation>
    <scope>NUCLEOTIDE SEQUENCE</scope>
    <source>
        <strain evidence="1">CCFEE 5737</strain>
    </source>
</reference>
<dbReference type="EMBL" id="JAWDJW010000001">
    <property type="protein sequence ID" value="KAK3082333.1"/>
    <property type="molecule type" value="Genomic_DNA"/>
</dbReference>
<evidence type="ECO:0000313" key="2">
    <source>
        <dbReference type="Proteomes" id="UP001186974"/>
    </source>
</evidence>
<name>A0ACC3E0B9_9PEZI</name>
<sequence length="1144" mass="121901">MAASARRLRELPVSLLALTMLADPIAAQLPYNPTRIYTASTNDRLAYVLRPTSQSQYRLSTLDLTRTIGLTNLRYDTIYDSLPFLNDETVSVISVPETDGNLTVYTGNCTLGSGSAQIWRFTPESDGIGNGTWTQQSIGKDNAEKKLDGPNYLATGVSFSSNPNATSDAENLYVFGGMCPDANATQDTWMTAADYSNLMLILDPMSSDKYDLGVTSSRGPPIAEAGSSLTPLAPSYSKSGDGTQSQTQNFVLLGGHTQGAFINMSQVAVFSLPQETWTFLPVEQPSNTPAKLTTRNVVNGNVIMNVDPRSGHSAVLSSDGQSIIMFGGWIGDVNTPADPQLAILHLGDGYGGDGSWRWTVPSAGGAGAPRSGTGVYGHGATMLPGDVMMVVGGYTMNSASDKRRATQNVNEQAFFFNVSSNTWLTEYTAPPLPAEPSKGPLSTTGRQAGLGVGIAIAVAVIIALAIFYCWYTRRLEKKREQRELELRNPAMTGSPFGDEYASGGIDGSSGMTAYNSQYGANSSQGQGWRSASGHEAERTGLLVEIPSPTRGLRRGGWARGGPHNAPRYDNGRMSRGSGNIHVIAEDEEEQSSGEDFSEKVPNRHSDPFTDPAPLRSHPADGTTGRPPSWQQPQHHRSPEDEAWLREWEKTADEMIYSGSSGHNQSSNSSGGGRKSPTKSDRTASTLSDASHYSHLSNTETAVGSLTRALSVRSGQLLNAVGIPNLFAPAPSQSPTRDKRYNPHFGSSAVPAHEMADARRSRSLTNSIHRPDTGSTTEKADDASFHSAQTSFSRLQAEGEALLGGPPGGRQEAPRQAFYTPTSGPSSPVESRHKPPFSSRQRSRSGTTSRPDPIFTGTNNDGPYPYFATRPSPTGAGPAAGGGGGIGWLGSVRRALNRSNTGNTARSAVSQILTGTRSTSLTASSQRYAGTGGNSTADHTAANSSSSHSQHTASGRGSPDKRKSGPPRRAASDAGLWKARRGARDWLSDTHDDHGDALRDRRRRSGDDWGAPEDMEPYRDDPQQDGRGRNNGEGGGEGDEDAESDWDVEAAAERRVVQVTFTVPRSRLRVVNADADVRSLVSSVGETAEIVGVREGEVGGQRGRVGSGESRVSQGSLGSRESGGESRRQRARSLEGLGKGRELLD</sequence>
<dbReference type="Proteomes" id="UP001186974">
    <property type="component" value="Unassembled WGS sequence"/>
</dbReference>
<gene>
    <name evidence="1" type="ORF">LTS18_004245</name>
</gene>
<protein>
    <submittedName>
        <fullName evidence="1">Uncharacterized protein</fullName>
    </submittedName>
</protein>
<organism evidence="1 2">
    <name type="scientific">Coniosporium uncinatum</name>
    <dbReference type="NCBI Taxonomy" id="93489"/>
    <lineage>
        <taxon>Eukaryota</taxon>
        <taxon>Fungi</taxon>
        <taxon>Dikarya</taxon>
        <taxon>Ascomycota</taxon>
        <taxon>Pezizomycotina</taxon>
        <taxon>Dothideomycetes</taxon>
        <taxon>Dothideomycetes incertae sedis</taxon>
        <taxon>Coniosporium</taxon>
    </lineage>
</organism>
<evidence type="ECO:0000313" key="1">
    <source>
        <dbReference type="EMBL" id="KAK3082333.1"/>
    </source>
</evidence>
<keyword evidence="2" id="KW-1185">Reference proteome</keyword>